<comment type="caution">
    <text evidence="1">The sequence shown here is derived from an EMBL/GenBank/DDBJ whole genome shotgun (WGS) entry which is preliminary data.</text>
</comment>
<dbReference type="AlphaFoldDB" id="V6HEI8"/>
<dbReference type="STRING" id="1049790.LEP1GSC047_2081"/>
<dbReference type="EMBL" id="AHMM02000006">
    <property type="protein sequence ID" value="EQA38487.1"/>
    <property type="molecule type" value="Genomic_DNA"/>
</dbReference>
<protein>
    <submittedName>
        <fullName evidence="1">Uncharacterized protein</fullName>
    </submittedName>
</protein>
<reference evidence="1 2" key="1">
    <citation type="submission" date="2013-05" db="EMBL/GenBank/DDBJ databases">
        <authorList>
            <person name="Harkins D.M."/>
            <person name="Durkin A.S."/>
            <person name="Brinkac L.M."/>
            <person name="Haft D.H."/>
            <person name="Selengut J.D."/>
            <person name="Sanka R."/>
            <person name="DePew J."/>
            <person name="Purushe J."/>
            <person name="Hartskeerl R.A."/>
            <person name="Ahmed A."/>
            <person name="van der Linden H."/>
            <person name="Goris M.G.A."/>
            <person name="Vinetz J.M."/>
            <person name="Sutton G.G."/>
            <person name="Nierman W.C."/>
            <person name="Fouts D.E."/>
        </authorList>
    </citation>
    <scope>NUCLEOTIDE SEQUENCE [LARGE SCALE GENOMIC DNA]</scope>
    <source>
        <strain evidence="1 2">10</strain>
    </source>
</reference>
<organism evidence="1 2">
    <name type="scientific">Leptospira inadai serovar Lyme str. 10</name>
    <dbReference type="NCBI Taxonomy" id="1049790"/>
    <lineage>
        <taxon>Bacteria</taxon>
        <taxon>Pseudomonadati</taxon>
        <taxon>Spirochaetota</taxon>
        <taxon>Spirochaetia</taxon>
        <taxon>Leptospirales</taxon>
        <taxon>Leptospiraceae</taxon>
        <taxon>Leptospira</taxon>
    </lineage>
</organism>
<name>V6HEI8_9LEPT</name>
<gene>
    <name evidence="1" type="ORF">LEP1GSC047_2081</name>
</gene>
<accession>V6HEI8</accession>
<proteinExistence type="predicted"/>
<evidence type="ECO:0000313" key="1">
    <source>
        <dbReference type="EMBL" id="EQA38487.1"/>
    </source>
</evidence>
<evidence type="ECO:0000313" key="2">
    <source>
        <dbReference type="Proteomes" id="UP000018719"/>
    </source>
</evidence>
<dbReference type="Proteomes" id="UP000018719">
    <property type="component" value="Unassembled WGS sequence"/>
</dbReference>
<sequence>MFKESSKKYLSADRGKFLSRYRLNPIIFNKVKQNMKL</sequence>